<protein>
    <submittedName>
        <fullName evidence="3">GIY-YIG nuclease family protein</fullName>
    </submittedName>
</protein>
<comment type="caution">
    <text evidence="3">The sequence shown here is derived from an EMBL/GenBank/DDBJ whole genome shotgun (WGS) entry which is preliminary data.</text>
</comment>
<reference evidence="3 4" key="1">
    <citation type="submission" date="2020-02" db="EMBL/GenBank/DDBJ databases">
        <title>Rhodobacter translucens sp. nov., a novel bacterium isolated from activated sludge.</title>
        <authorList>
            <person name="Liu J."/>
        </authorList>
    </citation>
    <scope>NUCLEOTIDE SEQUENCE [LARGE SCALE GENOMIC DNA]</scope>
    <source>
        <strain evidence="3 4">HX-7-19</strain>
    </source>
</reference>
<sequence length="416" mass="47589">MARYRSIEEILAEEDDLGLLNVTLRPRAARTPERERDAQLVEKVNEFFERSGRVPNPEAEDHDEMRLGVIWKRLADNGPAEDLADVDRNSLLSGGPLALTAAPPPPDRDWREEPDEREIPASLDDIFDDDELDVSEALTTIRHVTPAEDRLVPDHKAEFYPCHDFDRFREMFERTQAALESGEREVRPINFNEEVRVDEGSLFIRKGLLTYVAEKAEMTARAGKRDHRLRIIFSNGMESDPLLSSFRKALADDPTARAIHRHGLGAMDPDWEADRIDLTGTVYVVRSKSKDPAIAAVSGILLKIGVTTQEVRRRIADARDDPTFLLAPVELVATYDLVNLSWRKVEGLLHRFFDAARPRDLWITDRFDRKVYPREWFYVLPEHVSRAVQAIRDGNLHELEYDPQSQTIRKKAGAQP</sequence>
<accession>A0A6M1U793</accession>
<organism evidence="3 4">
    <name type="scientific">Paragemmobacter kunshanensis</name>
    <dbReference type="NCBI Taxonomy" id="2583234"/>
    <lineage>
        <taxon>Bacteria</taxon>
        <taxon>Pseudomonadati</taxon>
        <taxon>Pseudomonadota</taxon>
        <taxon>Alphaproteobacteria</taxon>
        <taxon>Rhodobacterales</taxon>
        <taxon>Paracoccaceae</taxon>
        <taxon>Paragemmobacter</taxon>
    </lineage>
</organism>
<dbReference type="Pfam" id="PF13455">
    <property type="entry name" value="MUG113"/>
    <property type="match status" value="1"/>
</dbReference>
<gene>
    <name evidence="3" type="ORF">G5V65_08585</name>
</gene>
<dbReference type="RefSeq" id="WP_165048950.1">
    <property type="nucleotide sequence ID" value="NZ_JAALFE010000006.1"/>
</dbReference>
<feature type="domain" description="Bacteriophage T5 Orf172 DNA-binding" evidence="2">
    <location>
        <begin position="296"/>
        <end position="391"/>
    </location>
</feature>
<dbReference type="AlphaFoldDB" id="A0A6M1U793"/>
<feature type="region of interest" description="Disordered" evidence="1">
    <location>
        <begin position="94"/>
        <end position="115"/>
    </location>
</feature>
<evidence type="ECO:0000313" key="4">
    <source>
        <dbReference type="Proteomes" id="UP000474758"/>
    </source>
</evidence>
<dbReference type="SMART" id="SM00974">
    <property type="entry name" value="T5orf172"/>
    <property type="match status" value="1"/>
</dbReference>
<keyword evidence="4" id="KW-1185">Reference proteome</keyword>
<evidence type="ECO:0000313" key="3">
    <source>
        <dbReference type="EMBL" id="NGQ90953.1"/>
    </source>
</evidence>
<evidence type="ECO:0000256" key="1">
    <source>
        <dbReference type="SAM" id="MobiDB-lite"/>
    </source>
</evidence>
<proteinExistence type="predicted"/>
<dbReference type="EMBL" id="JAALFE010000006">
    <property type="protein sequence ID" value="NGQ90953.1"/>
    <property type="molecule type" value="Genomic_DNA"/>
</dbReference>
<dbReference type="InterPro" id="IPR018306">
    <property type="entry name" value="Phage_T5_Orf172_DNA-bd"/>
</dbReference>
<dbReference type="Proteomes" id="UP000474758">
    <property type="component" value="Unassembled WGS sequence"/>
</dbReference>
<evidence type="ECO:0000259" key="2">
    <source>
        <dbReference type="SMART" id="SM00974"/>
    </source>
</evidence>
<name>A0A6M1U793_9RHOB</name>